<feature type="region of interest" description="Disordered" evidence="1">
    <location>
        <begin position="108"/>
        <end position="136"/>
    </location>
</feature>
<dbReference type="EMBL" id="ASPP01013435">
    <property type="protein sequence ID" value="ETO19657.1"/>
    <property type="molecule type" value="Genomic_DNA"/>
</dbReference>
<dbReference type="AlphaFoldDB" id="X6N2V9"/>
<feature type="transmembrane region" description="Helical" evidence="2">
    <location>
        <begin position="203"/>
        <end position="223"/>
    </location>
</feature>
<feature type="region of interest" description="Disordered" evidence="1">
    <location>
        <begin position="1"/>
        <end position="26"/>
    </location>
</feature>
<comment type="caution">
    <text evidence="3">The sequence shown here is derived from an EMBL/GenBank/DDBJ whole genome shotgun (WGS) entry which is preliminary data.</text>
</comment>
<evidence type="ECO:0000256" key="1">
    <source>
        <dbReference type="SAM" id="MobiDB-lite"/>
    </source>
</evidence>
<keyword evidence="2" id="KW-0812">Transmembrane</keyword>
<sequence length="273" mass="32109">MRIFTKPNHPSASNTSKKKKKPKRKAMNLFRRRQGSLDMEYKFHVTFEKLTLQNEPHCVYARIGLKDKSRKHSTKIFTQWRRGKEIFAVHDTVELCARLSYEMSDNSDHAKVTTDNNNDNNNNSNNNGNDKHSPDLVENTFESKLIKITIETRESMTSKPAIYGDYVMDIAGYVDVNAPDKVFSVNTQLQGHKKSTRQAFVQVYIYVYICIYTYMCMYIQMYITKKRPPFFFFFEAIHCTCVRTLQYACLCMRMHQSKQSNKKKKKKKKRKGL</sequence>
<evidence type="ECO:0000313" key="3">
    <source>
        <dbReference type="EMBL" id="ETO19657.1"/>
    </source>
</evidence>
<dbReference type="Proteomes" id="UP000023152">
    <property type="component" value="Unassembled WGS sequence"/>
</dbReference>
<evidence type="ECO:0000256" key="2">
    <source>
        <dbReference type="SAM" id="Phobius"/>
    </source>
</evidence>
<feature type="transmembrane region" description="Helical" evidence="2">
    <location>
        <begin position="229"/>
        <end position="250"/>
    </location>
</feature>
<protein>
    <submittedName>
        <fullName evidence="3">Uncharacterized protein</fullName>
    </submittedName>
</protein>
<reference evidence="3 4" key="1">
    <citation type="journal article" date="2013" name="Curr. Biol.">
        <title>The Genome of the Foraminiferan Reticulomyxa filosa.</title>
        <authorList>
            <person name="Glockner G."/>
            <person name="Hulsmann N."/>
            <person name="Schleicher M."/>
            <person name="Noegel A.A."/>
            <person name="Eichinger L."/>
            <person name="Gallinger C."/>
            <person name="Pawlowski J."/>
            <person name="Sierra R."/>
            <person name="Euteneuer U."/>
            <person name="Pillet L."/>
            <person name="Moustafa A."/>
            <person name="Platzer M."/>
            <person name="Groth M."/>
            <person name="Szafranski K."/>
            <person name="Schliwa M."/>
        </authorList>
    </citation>
    <scope>NUCLEOTIDE SEQUENCE [LARGE SCALE GENOMIC DNA]</scope>
</reference>
<organism evidence="3 4">
    <name type="scientific">Reticulomyxa filosa</name>
    <dbReference type="NCBI Taxonomy" id="46433"/>
    <lineage>
        <taxon>Eukaryota</taxon>
        <taxon>Sar</taxon>
        <taxon>Rhizaria</taxon>
        <taxon>Retaria</taxon>
        <taxon>Foraminifera</taxon>
        <taxon>Monothalamids</taxon>
        <taxon>Reticulomyxidae</taxon>
        <taxon>Reticulomyxa</taxon>
    </lineage>
</organism>
<accession>X6N2V9</accession>
<proteinExistence type="predicted"/>
<feature type="compositionally biased region" description="Low complexity" evidence="1">
    <location>
        <begin position="115"/>
        <end position="128"/>
    </location>
</feature>
<keyword evidence="2" id="KW-0472">Membrane</keyword>
<gene>
    <name evidence="3" type="ORF">RFI_17575</name>
</gene>
<keyword evidence="4" id="KW-1185">Reference proteome</keyword>
<keyword evidence="2" id="KW-1133">Transmembrane helix</keyword>
<name>X6N2V9_RETFI</name>
<evidence type="ECO:0000313" key="4">
    <source>
        <dbReference type="Proteomes" id="UP000023152"/>
    </source>
</evidence>
<feature type="compositionally biased region" description="Basic residues" evidence="1">
    <location>
        <begin position="16"/>
        <end position="26"/>
    </location>
</feature>